<dbReference type="STRING" id="5762.D2V8D1"/>
<dbReference type="EMBL" id="GG738856">
    <property type="protein sequence ID" value="EFC47023.1"/>
    <property type="molecule type" value="Genomic_DNA"/>
</dbReference>
<sequence>SIGQVLLAEHKKTHEEVAIKRMEWASFDDANLHLNEAQKLRDLNHKNIMKYLKVFLNKYSTDTHFVCLCIEYCPGGDLQQFISSTCKKGKIAEKDILSYAEQIAAGLQYLHEHNIIHRDLKPQNILIAADGTLKIGDFGISRQLGTQSMANTQCGTIQYMSYEMLNMAPYDQATDMYSFGV</sequence>
<evidence type="ECO:0000259" key="5">
    <source>
        <dbReference type="PROSITE" id="PS50011"/>
    </source>
</evidence>
<evidence type="ECO:0000313" key="6">
    <source>
        <dbReference type="EMBL" id="EFC47023.1"/>
    </source>
</evidence>
<dbReference type="Gene3D" id="1.10.510.10">
    <property type="entry name" value="Transferase(Phosphotransferase) domain 1"/>
    <property type="match status" value="1"/>
</dbReference>
<proteinExistence type="predicted"/>
<dbReference type="SMART" id="SM00220">
    <property type="entry name" value="S_TKc"/>
    <property type="match status" value="1"/>
</dbReference>
<dbReference type="RefSeq" id="XP_002679767.1">
    <property type="nucleotide sequence ID" value="XM_002679721.1"/>
</dbReference>
<dbReference type="PRINTS" id="PR00109">
    <property type="entry name" value="TYRKINASE"/>
</dbReference>
<dbReference type="InParanoid" id="D2V8D1"/>
<evidence type="ECO:0000256" key="2">
    <source>
        <dbReference type="ARBA" id="ARBA00022741"/>
    </source>
</evidence>
<dbReference type="GO" id="GO:0004674">
    <property type="term" value="F:protein serine/threonine kinase activity"/>
    <property type="evidence" value="ECO:0007669"/>
    <property type="project" value="InterPro"/>
</dbReference>
<reference evidence="6 7" key="1">
    <citation type="journal article" date="2010" name="Cell">
        <title>The genome of Naegleria gruberi illuminates early eukaryotic versatility.</title>
        <authorList>
            <person name="Fritz-Laylin L.K."/>
            <person name="Prochnik S.E."/>
            <person name="Ginger M.L."/>
            <person name="Dacks J.B."/>
            <person name="Carpenter M.L."/>
            <person name="Field M.C."/>
            <person name="Kuo A."/>
            <person name="Paredez A."/>
            <person name="Chapman J."/>
            <person name="Pham J."/>
            <person name="Shu S."/>
            <person name="Neupane R."/>
            <person name="Cipriano M."/>
            <person name="Mancuso J."/>
            <person name="Tu H."/>
            <person name="Salamov A."/>
            <person name="Lindquist E."/>
            <person name="Shapiro H."/>
            <person name="Lucas S."/>
            <person name="Grigoriev I.V."/>
            <person name="Cande W.Z."/>
            <person name="Fulton C."/>
            <person name="Rokhsar D.S."/>
            <person name="Dawson S.C."/>
        </authorList>
    </citation>
    <scope>NUCLEOTIDE SEQUENCE [LARGE SCALE GENOMIC DNA]</scope>
    <source>
        <strain evidence="6 7">NEG-M</strain>
    </source>
</reference>
<evidence type="ECO:0000256" key="3">
    <source>
        <dbReference type="ARBA" id="ARBA00022777"/>
    </source>
</evidence>
<dbReference type="PROSITE" id="PS00108">
    <property type="entry name" value="PROTEIN_KINASE_ST"/>
    <property type="match status" value="1"/>
</dbReference>
<dbReference type="Pfam" id="PF00069">
    <property type="entry name" value="Pkinase"/>
    <property type="match status" value="1"/>
</dbReference>
<dbReference type="InterPro" id="IPR008271">
    <property type="entry name" value="Ser/Thr_kinase_AS"/>
</dbReference>
<dbReference type="eggNOG" id="KOG0595">
    <property type="taxonomic scope" value="Eukaryota"/>
</dbReference>
<feature type="domain" description="Protein kinase" evidence="5">
    <location>
        <begin position="1"/>
        <end position="181"/>
    </location>
</feature>
<dbReference type="PANTHER" id="PTHR24348">
    <property type="entry name" value="SERINE/THREONINE-PROTEIN KINASE UNC-51-RELATED"/>
    <property type="match status" value="1"/>
</dbReference>
<name>D2V8D1_NAEGR</name>
<dbReference type="OMA" id="HTINEHR"/>
<dbReference type="KEGG" id="ngr:NAEGRDRAFT_31906"/>
<keyword evidence="4" id="KW-0067">ATP-binding</keyword>
<dbReference type="GO" id="GO:0000407">
    <property type="term" value="C:phagophore assembly site"/>
    <property type="evidence" value="ECO:0007669"/>
    <property type="project" value="TreeGrafter"/>
</dbReference>
<dbReference type="InterPro" id="IPR000719">
    <property type="entry name" value="Prot_kinase_dom"/>
</dbReference>
<protein>
    <submittedName>
        <fullName evidence="6">Predicted protein</fullName>
    </submittedName>
</protein>
<gene>
    <name evidence="6" type="ORF">NAEGRDRAFT_31906</name>
</gene>
<keyword evidence="1" id="KW-0808">Transferase</keyword>
<dbReference type="GO" id="GO:0016020">
    <property type="term" value="C:membrane"/>
    <property type="evidence" value="ECO:0007669"/>
    <property type="project" value="TreeGrafter"/>
</dbReference>
<keyword evidence="3" id="KW-0418">Kinase</keyword>
<organism evidence="7">
    <name type="scientific">Naegleria gruberi</name>
    <name type="common">Amoeba</name>
    <dbReference type="NCBI Taxonomy" id="5762"/>
    <lineage>
        <taxon>Eukaryota</taxon>
        <taxon>Discoba</taxon>
        <taxon>Heterolobosea</taxon>
        <taxon>Tetramitia</taxon>
        <taxon>Eutetramitia</taxon>
        <taxon>Vahlkampfiidae</taxon>
        <taxon>Naegleria</taxon>
    </lineage>
</organism>
<dbReference type="GO" id="GO:0005776">
    <property type="term" value="C:autophagosome"/>
    <property type="evidence" value="ECO:0007669"/>
    <property type="project" value="TreeGrafter"/>
</dbReference>
<dbReference type="GO" id="GO:0005829">
    <property type="term" value="C:cytosol"/>
    <property type="evidence" value="ECO:0007669"/>
    <property type="project" value="TreeGrafter"/>
</dbReference>
<dbReference type="OrthoDB" id="346907at2759"/>
<dbReference type="VEuPathDB" id="AmoebaDB:NAEGRDRAFT_31906"/>
<keyword evidence="7" id="KW-1185">Reference proteome</keyword>
<dbReference type="InterPro" id="IPR001245">
    <property type="entry name" value="Ser-Thr/Tyr_kinase_cat_dom"/>
</dbReference>
<evidence type="ECO:0000256" key="1">
    <source>
        <dbReference type="ARBA" id="ARBA00022679"/>
    </source>
</evidence>
<dbReference type="PANTHER" id="PTHR24348:SF22">
    <property type="entry name" value="NON-SPECIFIC SERINE_THREONINE PROTEIN KINASE"/>
    <property type="match status" value="1"/>
</dbReference>
<feature type="non-terminal residue" evidence="6">
    <location>
        <position position="1"/>
    </location>
</feature>
<dbReference type="SUPFAM" id="SSF56112">
    <property type="entry name" value="Protein kinase-like (PK-like)"/>
    <property type="match status" value="1"/>
</dbReference>
<evidence type="ECO:0000256" key="4">
    <source>
        <dbReference type="ARBA" id="ARBA00022840"/>
    </source>
</evidence>
<dbReference type="GO" id="GO:0010506">
    <property type="term" value="P:regulation of autophagy"/>
    <property type="evidence" value="ECO:0007669"/>
    <property type="project" value="InterPro"/>
</dbReference>
<dbReference type="GeneID" id="8861201"/>
<evidence type="ECO:0000313" key="7">
    <source>
        <dbReference type="Proteomes" id="UP000006671"/>
    </source>
</evidence>
<dbReference type="GO" id="GO:0000045">
    <property type="term" value="P:autophagosome assembly"/>
    <property type="evidence" value="ECO:0007669"/>
    <property type="project" value="TreeGrafter"/>
</dbReference>
<dbReference type="PROSITE" id="PS50011">
    <property type="entry name" value="PROTEIN_KINASE_DOM"/>
    <property type="match status" value="1"/>
</dbReference>
<dbReference type="Proteomes" id="UP000006671">
    <property type="component" value="Unassembled WGS sequence"/>
</dbReference>
<accession>D2V8D1</accession>
<dbReference type="InterPro" id="IPR011009">
    <property type="entry name" value="Kinase-like_dom_sf"/>
</dbReference>
<dbReference type="AlphaFoldDB" id="D2V8D1"/>
<keyword evidence="2" id="KW-0547">Nucleotide-binding</keyword>
<dbReference type="GO" id="GO:0005524">
    <property type="term" value="F:ATP binding"/>
    <property type="evidence" value="ECO:0007669"/>
    <property type="project" value="UniProtKB-KW"/>
</dbReference>
<dbReference type="InterPro" id="IPR045269">
    <property type="entry name" value="Atg1-like"/>
</dbReference>